<dbReference type="Gene3D" id="3.10.10.10">
    <property type="entry name" value="HIV Type 1 Reverse Transcriptase, subunit A, domain 1"/>
    <property type="match status" value="1"/>
</dbReference>
<proteinExistence type="predicted"/>
<evidence type="ECO:0000313" key="3">
    <source>
        <dbReference type="Proteomes" id="UP001235939"/>
    </source>
</evidence>
<dbReference type="InterPro" id="IPR043502">
    <property type="entry name" value="DNA/RNA_pol_sf"/>
</dbReference>
<protein>
    <recommendedName>
        <fullName evidence="1">Reverse transcriptase domain-containing protein</fullName>
    </recommendedName>
</protein>
<dbReference type="EMBL" id="CP092874">
    <property type="protein sequence ID" value="UYV74891.1"/>
    <property type="molecule type" value="Genomic_DNA"/>
</dbReference>
<dbReference type="SUPFAM" id="SSF56672">
    <property type="entry name" value="DNA/RNA polymerases"/>
    <property type="match status" value="1"/>
</dbReference>
<dbReference type="CDD" id="cd01647">
    <property type="entry name" value="RT_LTR"/>
    <property type="match status" value="1"/>
</dbReference>
<name>A0ABY6L184_9ARAC</name>
<accession>A0ABY6L184</accession>
<keyword evidence="3" id="KW-1185">Reference proteome</keyword>
<dbReference type="Proteomes" id="UP001235939">
    <property type="component" value="Chromosome 12"/>
</dbReference>
<dbReference type="InterPro" id="IPR000477">
    <property type="entry name" value="RT_dom"/>
</dbReference>
<reference evidence="2 3" key="1">
    <citation type="submission" date="2022-01" db="EMBL/GenBank/DDBJ databases">
        <title>A chromosomal length assembly of Cordylochernes scorpioides.</title>
        <authorList>
            <person name="Zeh D."/>
            <person name="Zeh J."/>
        </authorList>
    </citation>
    <scope>NUCLEOTIDE SEQUENCE [LARGE SCALE GENOMIC DNA]</scope>
    <source>
        <strain evidence="2">IN4F17</strain>
        <tissue evidence="2">Whole Body</tissue>
    </source>
</reference>
<dbReference type="InterPro" id="IPR053134">
    <property type="entry name" value="RNA-dir_DNA_polymerase"/>
</dbReference>
<dbReference type="InterPro" id="IPR043128">
    <property type="entry name" value="Rev_trsase/Diguanyl_cyclase"/>
</dbReference>
<dbReference type="PANTHER" id="PTHR24559:SF444">
    <property type="entry name" value="REVERSE TRANSCRIPTASE DOMAIN-CONTAINING PROTEIN"/>
    <property type="match status" value="1"/>
</dbReference>
<dbReference type="PANTHER" id="PTHR24559">
    <property type="entry name" value="TRANSPOSON TY3-I GAG-POL POLYPROTEIN"/>
    <property type="match status" value="1"/>
</dbReference>
<evidence type="ECO:0000259" key="1">
    <source>
        <dbReference type="Pfam" id="PF00078"/>
    </source>
</evidence>
<sequence>MRCSANLRLLEGEDGFKTQDLKETLDLILDRNFGNVDPLFSENEVKLAAFKFGNRKSPGPDRIDNTVVKALKILVGDRSVVFWVISRFVKFFNGFQRRTEAKTSLEDDDVPIDDTTTKPLFTPQEKGRKGKFKIAKHNIHTVPHPPIQLRRYRRSASEYDEIKRQVEDLKKKRLVRDSRSPWAFPVTLVPMADGQKRLCVDYSRLNALTIADKMPLPNIQEVIDRLQKAKYFTSLDITSGYWHVEMAPDSTEKTVFITNEGLYEWLVMPFGLKMPYTVSANHTTNPLSINVQEVHQLS</sequence>
<dbReference type="Pfam" id="PF00078">
    <property type="entry name" value="RVT_1"/>
    <property type="match status" value="1"/>
</dbReference>
<evidence type="ECO:0000313" key="2">
    <source>
        <dbReference type="EMBL" id="UYV74891.1"/>
    </source>
</evidence>
<feature type="domain" description="Reverse transcriptase" evidence="1">
    <location>
        <begin position="193"/>
        <end position="274"/>
    </location>
</feature>
<gene>
    <name evidence="2" type="ORF">LAZ67_12001698</name>
</gene>
<dbReference type="Gene3D" id="3.30.70.270">
    <property type="match status" value="1"/>
</dbReference>
<organism evidence="2 3">
    <name type="scientific">Cordylochernes scorpioides</name>
    <dbReference type="NCBI Taxonomy" id="51811"/>
    <lineage>
        <taxon>Eukaryota</taxon>
        <taxon>Metazoa</taxon>
        <taxon>Ecdysozoa</taxon>
        <taxon>Arthropoda</taxon>
        <taxon>Chelicerata</taxon>
        <taxon>Arachnida</taxon>
        <taxon>Pseudoscorpiones</taxon>
        <taxon>Cheliferoidea</taxon>
        <taxon>Chernetidae</taxon>
        <taxon>Cordylochernes</taxon>
    </lineage>
</organism>